<feature type="region of interest" description="Disordered" evidence="1">
    <location>
        <begin position="130"/>
        <end position="164"/>
    </location>
</feature>
<protein>
    <submittedName>
        <fullName evidence="2">Uncharacterized protein</fullName>
    </submittedName>
</protein>
<evidence type="ECO:0000313" key="3">
    <source>
        <dbReference type="Proteomes" id="UP000054337"/>
    </source>
</evidence>
<feature type="compositionally biased region" description="Pro residues" evidence="1">
    <location>
        <begin position="154"/>
        <end position="164"/>
    </location>
</feature>
<proteinExistence type="predicted"/>
<dbReference type="AlphaFoldDB" id="W7F1V8"/>
<dbReference type="GeneID" id="26259264"/>
<dbReference type="Proteomes" id="UP000054337">
    <property type="component" value="Unassembled WGS sequence"/>
</dbReference>
<accession>W7F1V8</accession>
<gene>
    <name evidence="2" type="ORF">COCVIDRAFT_90836</name>
</gene>
<dbReference type="HOGENOM" id="CLU_1618721_0_0_1"/>
<name>W7F1V8_BIPV3</name>
<sequence>MEPRPCSAPVARRFTLDGRVHRKRRPPFGRLARGSWRASGPARPRAFIAVPLAQSQCAVHSTRATSQGAASSTKLPDGSACACAYACGTTYIAYLLTSFFHQEATRPPAVLTSACLPSCWAILPATTPLPSSPSPRAAHTGCTTARLRHRTLGLPPPPRLPRPT</sequence>
<evidence type="ECO:0000256" key="1">
    <source>
        <dbReference type="SAM" id="MobiDB-lite"/>
    </source>
</evidence>
<evidence type="ECO:0000313" key="2">
    <source>
        <dbReference type="EMBL" id="EUN30187.1"/>
    </source>
</evidence>
<dbReference type="RefSeq" id="XP_014559782.1">
    <property type="nucleotide sequence ID" value="XM_014704296.1"/>
</dbReference>
<organism evidence="2 3">
    <name type="scientific">Bipolaris victoriae (strain FI3)</name>
    <name type="common">Victoria blight of oats agent</name>
    <name type="synonym">Cochliobolus victoriae</name>
    <dbReference type="NCBI Taxonomy" id="930091"/>
    <lineage>
        <taxon>Eukaryota</taxon>
        <taxon>Fungi</taxon>
        <taxon>Dikarya</taxon>
        <taxon>Ascomycota</taxon>
        <taxon>Pezizomycotina</taxon>
        <taxon>Dothideomycetes</taxon>
        <taxon>Pleosporomycetidae</taxon>
        <taxon>Pleosporales</taxon>
        <taxon>Pleosporineae</taxon>
        <taxon>Pleosporaceae</taxon>
        <taxon>Bipolaris</taxon>
    </lineage>
</organism>
<reference evidence="2 3" key="1">
    <citation type="journal article" date="2013" name="PLoS Genet.">
        <title>Comparative genome structure, secondary metabolite, and effector coding capacity across Cochliobolus pathogens.</title>
        <authorList>
            <person name="Condon B.J."/>
            <person name="Leng Y."/>
            <person name="Wu D."/>
            <person name="Bushley K.E."/>
            <person name="Ohm R.A."/>
            <person name="Otillar R."/>
            <person name="Martin J."/>
            <person name="Schackwitz W."/>
            <person name="Grimwood J."/>
            <person name="MohdZainudin N."/>
            <person name="Xue C."/>
            <person name="Wang R."/>
            <person name="Manning V.A."/>
            <person name="Dhillon B."/>
            <person name="Tu Z.J."/>
            <person name="Steffenson B.J."/>
            <person name="Salamov A."/>
            <person name="Sun H."/>
            <person name="Lowry S."/>
            <person name="LaButti K."/>
            <person name="Han J."/>
            <person name="Copeland A."/>
            <person name="Lindquist E."/>
            <person name="Barry K."/>
            <person name="Schmutz J."/>
            <person name="Baker S.E."/>
            <person name="Ciuffetti L.M."/>
            <person name="Grigoriev I.V."/>
            <person name="Zhong S."/>
            <person name="Turgeon B.G."/>
        </authorList>
    </citation>
    <scope>NUCLEOTIDE SEQUENCE [LARGE SCALE GENOMIC DNA]</scope>
    <source>
        <strain evidence="2 3">FI3</strain>
    </source>
</reference>
<keyword evidence="3" id="KW-1185">Reference proteome</keyword>
<dbReference type="EMBL" id="KI968707">
    <property type="protein sequence ID" value="EUN30187.1"/>
    <property type="molecule type" value="Genomic_DNA"/>
</dbReference>